<dbReference type="AlphaFoldDB" id="X1MK48"/>
<protein>
    <recommendedName>
        <fullName evidence="1">OLD protein-like TOPRIM domain-containing protein</fullName>
    </recommendedName>
</protein>
<feature type="domain" description="OLD protein-like TOPRIM" evidence="1">
    <location>
        <begin position="1"/>
        <end position="64"/>
    </location>
</feature>
<feature type="non-terminal residue" evidence="2">
    <location>
        <position position="1"/>
    </location>
</feature>
<comment type="caution">
    <text evidence="2">The sequence shown here is derived from an EMBL/GenBank/DDBJ whole genome shotgun (WGS) entry which is preliminary data.</text>
</comment>
<dbReference type="CDD" id="cd01026">
    <property type="entry name" value="TOPRIM_OLD"/>
    <property type="match status" value="1"/>
</dbReference>
<gene>
    <name evidence="2" type="ORF">S06H3_36502</name>
</gene>
<name>X1MK48_9ZZZZ</name>
<dbReference type="InterPro" id="IPR034139">
    <property type="entry name" value="TOPRIM_OLD"/>
</dbReference>
<sequence>RAIVVVEGPSEVIALPAFAEQIGYSLDRDGISVVPADGNSFSYILRACNNEHFSVLTVVTFDTDALESSNDLLNEAYKAGLINEEIRNAGKNGSAEARQRTLKAIGWIPVIPNFEEEIARIGYLPLILKVIDEAGATQSLENFLTTKNLTNNAHGVAEFLNGSRHGKGLKVPVARAVANEVEIIGHIPDCFDRAIRQAVTLATRG</sequence>
<proteinExistence type="predicted"/>
<dbReference type="Pfam" id="PF20469">
    <property type="entry name" value="OLD-like_TOPRIM"/>
    <property type="match status" value="1"/>
</dbReference>
<organism evidence="2">
    <name type="scientific">marine sediment metagenome</name>
    <dbReference type="NCBI Taxonomy" id="412755"/>
    <lineage>
        <taxon>unclassified sequences</taxon>
        <taxon>metagenomes</taxon>
        <taxon>ecological metagenomes</taxon>
    </lineage>
</organism>
<accession>X1MK48</accession>
<dbReference type="EMBL" id="BARV01022119">
    <property type="protein sequence ID" value="GAI18436.1"/>
    <property type="molecule type" value="Genomic_DNA"/>
</dbReference>
<evidence type="ECO:0000259" key="1">
    <source>
        <dbReference type="Pfam" id="PF20469"/>
    </source>
</evidence>
<evidence type="ECO:0000313" key="2">
    <source>
        <dbReference type="EMBL" id="GAI18436.1"/>
    </source>
</evidence>
<reference evidence="2" key="1">
    <citation type="journal article" date="2014" name="Front. Microbiol.">
        <title>High frequency of phylogenetically diverse reductive dehalogenase-homologous genes in deep subseafloor sedimentary metagenomes.</title>
        <authorList>
            <person name="Kawai M."/>
            <person name="Futagami T."/>
            <person name="Toyoda A."/>
            <person name="Takaki Y."/>
            <person name="Nishi S."/>
            <person name="Hori S."/>
            <person name="Arai W."/>
            <person name="Tsubouchi T."/>
            <person name="Morono Y."/>
            <person name="Uchiyama I."/>
            <person name="Ito T."/>
            <person name="Fujiyama A."/>
            <person name="Inagaki F."/>
            <person name="Takami H."/>
        </authorList>
    </citation>
    <scope>NUCLEOTIDE SEQUENCE</scope>
    <source>
        <strain evidence="2">Expedition CK06-06</strain>
    </source>
</reference>